<dbReference type="EMBL" id="VSSQ01001834">
    <property type="protein sequence ID" value="MPM11477.1"/>
    <property type="molecule type" value="Genomic_DNA"/>
</dbReference>
<evidence type="ECO:0000313" key="1">
    <source>
        <dbReference type="EMBL" id="MPM11477.1"/>
    </source>
</evidence>
<protein>
    <submittedName>
        <fullName evidence="1">Uncharacterized protein</fullName>
    </submittedName>
</protein>
<organism evidence="1">
    <name type="scientific">bioreactor metagenome</name>
    <dbReference type="NCBI Taxonomy" id="1076179"/>
    <lineage>
        <taxon>unclassified sequences</taxon>
        <taxon>metagenomes</taxon>
        <taxon>ecological metagenomes</taxon>
    </lineage>
</organism>
<sequence>MNLCLCLLVFSGILSLLRKLSALIPLSIFRIAMRYDAYAILPVWYGHSIASFSNKVKRYYLVF</sequence>
<dbReference type="AlphaFoldDB" id="A0A644X698"/>
<proteinExistence type="predicted"/>
<name>A0A644X698_9ZZZZ</name>
<accession>A0A644X698</accession>
<comment type="caution">
    <text evidence="1">The sequence shown here is derived from an EMBL/GenBank/DDBJ whole genome shotgun (WGS) entry which is preliminary data.</text>
</comment>
<reference evidence="1" key="1">
    <citation type="submission" date="2019-08" db="EMBL/GenBank/DDBJ databases">
        <authorList>
            <person name="Kucharzyk K."/>
            <person name="Murdoch R.W."/>
            <person name="Higgins S."/>
            <person name="Loffler F."/>
        </authorList>
    </citation>
    <scope>NUCLEOTIDE SEQUENCE</scope>
</reference>
<gene>
    <name evidence="1" type="ORF">SDC9_57823</name>
</gene>